<sequence>MLASNVSSSFVSCFSCNYCGANLSNFGLSTFSFVGVVALITPPIYLLCYSCVGFLMLCFTNYFLTFLPL</sequence>
<protein>
    <submittedName>
        <fullName evidence="2">Putative ovule protein</fullName>
    </submittedName>
</protein>
<proteinExistence type="predicted"/>
<dbReference type="AlphaFoldDB" id="A0A0V0I7H8"/>
<evidence type="ECO:0000313" key="2">
    <source>
        <dbReference type="EMBL" id="JAP28408.1"/>
    </source>
</evidence>
<organism evidence="2">
    <name type="scientific">Solanum chacoense</name>
    <name type="common">Chaco potato</name>
    <dbReference type="NCBI Taxonomy" id="4108"/>
    <lineage>
        <taxon>Eukaryota</taxon>
        <taxon>Viridiplantae</taxon>
        <taxon>Streptophyta</taxon>
        <taxon>Embryophyta</taxon>
        <taxon>Tracheophyta</taxon>
        <taxon>Spermatophyta</taxon>
        <taxon>Magnoliopsida</taxon>
        <taxon>eudicotyledons</taxon>
        <taxon>Gunneridae</taxon>
        <taxon>Pentapetalae</taxon>
        <taxon>asterids</taxon>
        <taxon>lamiids</taxon>
        <taxon>Solanales</taxon>
        <taxon>Solanaceae</taxon>
        <taxon>Solanoideae</taxon>
        <taxon>Solaneae</taxon>
        <taxon>Solanum</taxon>
    </lineage>
</organism>
<keyword evidence="1" id="KW-0812">Transmembrane</keyword>
<keyword evidence="1" id="KW-0472">Membrane</keyword>
<keyword evidence="1" id="KW-1133">Transmembrane helix</keyword>
<feature type="transmembrane region" description="Helical" evidence="1">
    <location>
        <begin position="44"/>
        <end position="64"/>
    </location>
</feature>
<dbReference type="EMBL" id="GEDG01010158">
    <property type="protein sequence ID" value="JAP28408.1"/>
    <property type="molecule type" value="Transcribed_RNA"/>
</dbReference>
<reference evidence="2" key="1">
    <citation type="submission" date="2015-12" db="EMBL/GenBank/DDBJ databases">
        <title>Gene expression during late stages of embryo sac development: a critical building block for successful pollen-pistil interactions.</title>
        <authorList>
            <person name="Liu Y."/>
            <person name="Joly V."/>
            <person name="Sabar M."/>
            <person name="Matton D.P."/>
        </authorList>
    </citation>
    <scope>NUCLEOTIDE SEQUENCE</scope>
</reference>
<evidence type="ECO:0000256" key="1">
    <source>
        <dbReference type="SAM" id="Phobius"/>
    </source>
</evidence>
<name>A0A0V0I7H8_SOLCH</name>
<accession>A0A0V0I7H8</accession>